<feature type="signal peptide" evidence="2">
    <location>
        <begin position="1"/>
        <end position="30"/>
    </location>
</feature>
<keyword evidence="2" id="KW-0732">Signal</keyword>
<organism evidence="3 4">
    <name type="scientific">Monilinia fructigena</name>
    <dbReference type="NCBI Taxonomy" id="38457"/>
    <lineage>
        <taxon>Eukaryota</taxon>
        <taxon>Fungi</taxon>
        <taxon>Dikarya</taxon>
        <taxon>Ascomycota</taxon>
        <taxon>Pezizomycotina</taxon>
        <taxon>Leotiomycetes</taxon>
        <taxon>Helotiales</taxon>
        <taxon>Sclerotiniaceae</taxon>
        <taxon>Monilinia</taxon>
    </lineage>
</organism>
<comment type="caution">
    <text evidence="3">The sequence shown here is derived from an EMBL/GenBank/DDBJ whole genome shotgun (WGS) entry which is preliminary data.</text>
</comment>
<gene>
    <name evidence="3" type="ORF">DID88_001577</name>
</gene>
<dbReference type="Proteomes" id="UP000249056">
    <property type="component" value="Unassembled WGS sequence"/>
</dbReference>
<protein>
    <submittedName>
        <fullName evidence="3">Uncharacterized protein</fullName>
    </submittedName>
</protein>
<evidence type="ECO:0000313" key="3">
    <source>
        <dbReference type="EMBL" id="RAL64987.1"/>
    </source>
</evidence>
<feature type="compositionally biased region" description="Basic and acidic residues" evidence="1">
    <location>
        <begin position="31"/>
        <end position="55"/>
    </location>
</feature>
<sequence length="143" mass="16137">MPALHPVLELQALYMILIDMLLTPIAGSEATDGRSDDGKMDDNMTPEQRREVERRKLSIEEKRVADAAAEYRKRLADRDGAPAPKSIGGVTRAASIQHKVKSLLDENSQQPLQRKRQKVMEDIQIYPASQIRYQLGIHTPDHP</sequence>
<feature type="chain" id="PRO_5017401255" evidence="2">
    <location>
        <begin position="31"/>
        <end position="143"/>
    </location>
</feature>
<reference evidence="3 4" key="1">
    <citation type="submission" date="2018-06" db="EMBL/GenBank/DDBJ databases">
        <title>Genome Sequence of the Brown Rot Fungal Pathogen Monilinia fructigena.</title>
        <authorList>
            <person name="Landi L."/>
            <person name="De Miccolis Angelini R.M."/>
            <person name="Pollastro S."/>
            <person name="Abate D."/>
            <person name="Faretra F."/>
            <person name="Romanazzi G."/>
        </authorList>
    </citation>
    <scope>NUCLEOTIDE SEQUENCE [LARGE SCALE GENOMIC DNA]</scope>
    <source>
        <strain evidence="3 4">Mfrg269</strain>
    </source>
</reference>
<keyword evidence="4" id="KW-1185">Reference proteome</keyword>
<proteinExistence type="predicted"/>
<dbReference type="OrthoDB" id="2018507at2759"/>
<evidence type="ECO:0000256" key="1">
    <source>
        <dbReference type="SAM" id="MobiDB-lite"/>
    </source>
</evidence>
<evidence type="ECO:0000313" key="4">
    <source>
        <dbReference type="Proteomes" id="UP000249056"/>
    </source>
</evidence>
<dbReference type="EMBL" id="QKRW01000012">
    <property type="protein sequence ID" value="RAL64987.1"/>
    <property type="molecule type" value="Genomic_DNA"/>
</dbReference>
<dbReference type="AlphaFoldDB" id="A0A395IXH8"/>
<name>A0A395IXH8_9HELO</name>
<feature type="region of interest" description="Disordered" evidence="1">
    <location>
        <begin position="29"/>
        <end position="55"/>
    </location>
</feature>
<evidence type="ECO:0000256" key="2">
    <source>
        <dbReference type="SAM" id="SignalP"/>
    </source>
</evidence>
<accession>A0A395IXH8</accession>